<keyword evidence="4" id="KW-0119">Carbohydrate metabolism</keyword>
<evidence type="ECO:0000256" key="6">
    <source>
        <dbReference type="PIRSR" id="PIRSR606710-1"/>
    </source>
</evidence>
<evidence type="ECO:0000256" key="4">
    <source>
        <dbReference type="ARBA" id="ARBA00023277"/>
    </source>
</evidence>
<dbReference type="PANTHER" id="PTHR43772">
    <property type="entry name" value="ENDO-1,4-BETA-XYLANASE"/>
    <property type="match status" value="1"/>
</dbReference>
<dbReference type="InterPro" id="IPR052176">
    <property type="entry name" value="Glycosyl_Hydrlase_43_Enz"/>
</dbReference>
<evidence type="ECO:0000256" key="8">
    <source>
        <dbReference type="RuleBase" id="RU361187"/>
    </source>
</evidence>
<evidence type="ECO:0000256" key="5">
    <source>
        <dbReference type="ARBA" id="ARBA00023295"/>
    </source>
</evidence>
<dbReference type="Gene3D" id="2.115.10.20">
    <property type="entry name" value="Glycosyl hydrolase domain, family 43"/>
    <property type="match status" value="1"/>
</dbReference>
<feature type="active site" description="Proton acceptor" evidence="6">
    <location>
        <position position="40"/>
    </location>
</feature>
<evidence type="ECO:0000313" key="10">
    <source>
        <dbReference type="EMBL" id="SDS67898.1"/>
    </source>
</evidence>
<dbReference type="GO" id="GO:0004553">
    <property type="term" value="F:hydrolase activity, hydrolyzing O-glycosyl compounds"/>
    <property type="evidence" value="ECO:0007669"/>
    <property type="project" value="InterPro"/>
</dbReference>
<dbReference type="RefSeq" id="WP_091370998.1">
    <property type="nucleotide sequence ID" value="NZ_LT629740.1"/>
</dbReference>
<evidence type="ECO:0000256" key="1">
    <source>
        <dbReference type="ARBA" id="ARBA00009865"/>
    </source>
</evidence>
<feature type="active site" description="Proton donor" evidence="6">
    <location>
        <position position="207"/>
    </location>
</feature>
<name>A0A1H1U5Y4_MUCMA</name>
<keyword evidence="11" id="KW-1185">Reference proteome</keyword>
<dbReference type="OrthoDB" id="9803461at2"/>
<protein>
    <submittedName>
        <fullName evidence="10">Glycosyl hydrolases family 43</fullName>
    </submittedName>
</protein>
<feature type="signal peptide" evidence="9">
    <location>
        <begin position="1"/>
        <end position="26"/>
    </location>
</feature>
<accession>A0A1H1U5Y4</accession>
<gene>
    <name evidence="10" type="ORF">SAMN05216490_1598</name>
</gene>
<dbReference type="CDD" id="cd18608">
    <property type="entry name" value="GH43_F5-8_typeC-like"/>
    <property type="match status" value="1"/>
</dbReference>
<dbReference type="InterPro" id="IPR006710">
    <property type="entry name" value="Glyco_hydro_43"/>
</dbReference>
<dbReference type="PANTHER" id="PTHR43772:SF2">
    <property type="entry name" value="PUTATIVE (AFU_ORTHOLOGUE AFUA_2G04480)-RELATED"/>
    <property type="match status" value="1"/>
</dbReference>
<dbReference type="Proteomes" id="UP000199679">
    <property type="component" value="Chromosome I"/>
</dbReference>
<evidence type="ECO:0000256" key="9">
    <source>
        <dbReference type="SAM" id="SignalP"/>
    </source>
</evidence>
<evidence type="ECO:0000313" key="11">
    <source>
        <dbReference type="Proteomes" id="UP000199679"/>
    </source>
</evidence>
<feature type="chain" id="PRO_5009261835" evidence="9">
    <location>
        <begin position="27"/>
        <end position="323"/>
    </location>
</feature>
<dbReference type="GO" id="GO:0045493">
    <property type="term" value="P:xylan catabolic process"/>
    <property type="evidence" value="ECO:0007669"/>
    <property type="project" value="UniProtKB-KW"/>
</dbReference>
<comment type="similarity">
    <text evidence="1 8">Belongs to the glycosyl hydrolase 43 family.</text>
</comment>
<keyword evidence="2" id="KW-0624">Polysaccharide degradation</keyword>
<dbReference type="STRING" id="652787.SAMN05216490_1598"/>
<evidence type="ECO:0000256" key="3">
    <source>
        <dbReference type="ARBA" id="ARBA00022801"/>
    </source>
</evidence>
<dbReference type="EMBL" id="LT629740">
    <property type="protein sequence ID" value="SDS67898.1"/>
    <property type="molecule type" value="Genomic_DNA"/>
</dbReference>
<dbReference type="AlphaFoldDB" id="A0A1H1U5Y4"/>
<dbReference type="Pfam" id="PF04616">
    <property type="entry name" value="Glyco_hydro_43"/>
    <property type="match status" value="1"/>
</dbReference>
<sequence length="323" mass="36531">MNHTKRLIPYLILFLIAAAFNCSAQADFIKNPIVSGYYADPTIIKDKGTYYIYATIDPWGAEELGVLETKDFKTFTRRHINWPTKKQCISPTSGDAMVWAPSIRKVNSKFYMYVAVGSEVWAGVSDHPLGPWKNAKPDNSPLVTKNDYPQVHNIDPDCFVDSDGQAYLYWGSGYNWVNGHCMAVKLKKDMITFDGKPIDITPPHYFEAPHLVKRKGLYYLMYSYGKAIDGTYQIRYSIGKTPLGPWIEGENDPILSTSADSTTFGPGHHTVFAENGQYYILYHRIHPQKQAYVLRELCIDSLNFDSKGNILKVNPSGVANFTK</sequence>
<dbReference type="SUPFAM" id="SSF75005">
    <property type="entry name" value="Arabinanase/levansucrase/invertase"/>
    <property type="match status" value="1"/>
</dbReference>
<evidence type="ECO:0000256" key="2">
    <source>
        <dbReference type="ARBA" id="ARBA00022651"/>
    </source>
</evidence>
<proteinExistence type="inferred from homology"/>
<keyword evidence="3 8" id="KW-0378">Hydrolase</keyword>
<feature type="site" description="Important for catalytic activity, responsible for pKa modulation of the active site Glu and correct orientation of both the proton donor and substrate" evidence="7">
    <location>
        <position position="155"/>
    </location>
</feature>
<keyword evidence="5 8" id="KW-0326">Glycosidase</keyword>
<evidence type="ECO:0000256" key="7">
    <source>
        <dbReference type="PIRSR" id="PIRSR606710-2"/>
    </source>
</evidence>
<keyword evidence="2" id="KW-0858">Xylan degradation</keyword>
<reference evidence="10 11" key="1">
    <citation type="submission" date="2016-10" db="EMBL/GenBank/DDBJ databases">
        <authorList>
            <person name="de Groot N.N."/>
        </authorList>
    </citation>
    <scope>NUCLEOTIDE SEQUENCE [LARGE SCALE GENOMIC DNA]</scope>
    <source>
        <strain evidence="10 11">MP1X4</strain>
    </source>
</reference>
<organism evidence="10 11">
    <name type="scientific">Mucilaginibacter mallensis</name>
    <dbReference type="NCBI Taxonomy" id="652787"/>
    <lineage>
        <taxon>Bacteria</taxon>
        <taxon>Pseudomonadati</taxon>
        <taxon>Bacteroidota</taxon>
        <taxon>Sphingobacteriia</taxon>
        <taxon>Sphingobacteriales</taxon>
        <taxon>Sphingobacteriaceae</taxon>
        <taxon>Mucilaginibacter</taxon>
    </lineage>
</organism>
<dbReference type="InterPro" id="IPR023296">
    <property type="entry name" value="Glyco_hydro_beta-prop_sf"/>
</dbReference>
<keyword evidence="9" id="KW-0732">Signal</keyword>